<organism evidence="3 4">
    <name type="scientific">Loxostege sticticalis</name>
    <name type="common">Beet webworm moth</name>
    <dbReference type="NCBI Taxonomy" id="481309"/>
    <lineage>
        <taxon>Eukaryota</taxon>
        <taxon>Metazoa</taxon>
        <taxon>Ecdysozoa</taxon>
        <taxon>Arthropoda</taxon>
        <taxon>Hexapoda</taxon>
        <taxon>Insecta</taxon>
        <taxon>Pterygota</taxon>
        <taxon>Neoptera</taxon>
        <taxon>Endopterygota</taxon>
        <taxon>Lepidoptera</taxon>
        <taxon>Glossata</taxon>
        <taxon>Ditrysia</taxon>
        <taxon>Pyraloidea</taxon>
        <taxon>Crambidae</taxon>
        <taxon>Pyraustinae</taxon>
        <taxon>Loxostege</taxon>
    </lineage>
</organism>
<keyword evidence="4" id="KW-1185">Reference proteome</keyword>
<accession>A0ABR3IG44</accession>
<dbReference type="PANTHER" id="PTHR11505">
    <property type="entry name" value="L1 TRANSPOSABLE ELEMENT-RELATED"/>
    <property type="match status" value="1"/>
</dbReference>
<dbReference type="InterPro" id="IPR057251">
    <property type="entry name" value="FP_C"/>
</dbReference>
<comment type="caution">
    <text evidence="3">The sequence shown here is derived from an EMBL/GenBank/DDBJ whole genome shotgun (WGS) entry which is preliminary data.</text>
</comment>
<reference evidence="3 4" key="1">
    <citation type="submission" date="2024-06" db="EMBL/GenBank/DDBJ databases">
        <title>A chromosome-level genome assembly of beet webworm, Loxostege sticticalis.</title>
        <authorList>
            <person name="Zhang Y."/>
        </authorList>
    </citation>
    <scope>NUCLEOTIDE SEQUENCE [LARGE SCALE GENOMIC DNA]</scope>
    <source>
        <strain evidence="3">AQ026</strain>
        <tissue evidence="3">Whole body</tissue>
    </source>
</reference>
<sequence length="316" mass="35560">MNVQRTPPNNGSQPDLSNLCIEDPANSAFRKRKGPDCHCNHQEIMEDFYNRITSSFNAALESQNKSIKYILDGVCENFADFKKQMADINLSIRNLSDEQSVLKSELCVLKTATDSNSQRATLLTSEIADLRSTANSLNEQLRVREQQGRINNLEISGIPISKSENLNNIIHNIAAKVGFTLLPTDIDYIHRVRRFNSAGNDNTKKSDGRGIRDSSSIPNIIVRFSQRLRKNEMLAAVRARRNLTTVDAGLDGPSSPIYVSDHLAPHNKLLYKQTRLLAKQKDYKYVWLSDCKILVRKNDASKVQLVSSEADLSKIK</sequence>
<feature type="domain" description="FP protein C-terminal" evidence="2">
    <location>
        <begin position="265"/>
        <end position="316"/>
    </location>
</feature>
<dbReference type="Proteomes" id="UP001549920">
    <property type="component" value="Unassembled WGS sequence"/>
</dbReference>
<evidence type="ECO:0000313" key="4">
    <source>
        <dbReference type="Proteomes" id="UP001549920"/>
    </source>
</evidence>
<feature type="coiled-coil region" evidence="1">
    <location>
        <begin position="120"/>
        <end position="147"/>
    </location>
</feature>
<dbReference type="EMBL" id="JBEUOH010000003">
    <property type="protein sequence ID" value="KAL0895247.1"/>
    <property type="molecule type" value="Genomic_DNA"/>
</dbReference>
<protein>
    <recommendedName>
        <fullName evidence="2">FP protein C-terminal domain-containing protein</fullName>
    </recommendedName>
</protein>
<keyword evidence="1" id="KW-0175">Coiled coil</keyword>
<evidence type="ECO:0000313" key="3">
    <source>
        <dbReference type="EMBL" id="KAL0895247.1"/>
    </source>
</evidence>
<name>A0ABR3IG44_LOXSC</name>
<dbReference type="Pfam" id="PF25298">
    <property type="entry name" value="Baculo_FP_2nd"/>
    <property type="match status" value="1"/>
</dbReference>
<evidence type="ECO:0000259" key="2">
    <source>
        <dbReference type="Pfam" id="PF25298"/>
    </source>
</evidence>
<proteinExistence type="predicted"/>
<gene>
    <name evidence="3" type="ORF">ABMA27_011401</name>
</gene>
<evidence type="ECO:0000256" key="1">
    <source>
        <dbReference type="SAM" id="Coils"/>
    </source>
</evidence>
<dbReference type="InterPro" id="IPR004244">
    <property type="entry name" value="Transposase_22"/>
</dbReference>